<organism evidence="1">
    <name type="scientific">Cucumis melo</name>
    <name type="common">Muskmelon</name>
    <dbReference type="NCBI Taxonomy" id="3656"/>
    <lineage>
        <taxon>Eukaryota</taxon>
        <taxon>Viridiplantae</taxon>
        <taxon>Streptophyta</taxon>
        <taxon>Embryophyta</taxon>
        <taxon>Tracheophyta</taxon>
        <taxon>Spermatophyta</taxon>
        <taxon>Magnoliopsida</taxon>
        <taxon>eudicotyledons</taxon>
        <taxon>Gunneridae</taxon>
        <taxon>Pentapetalae</taxon>
        <taxon>rosids</taxon>
        <taxon>fabids</taxon>
        <taxon>Cucurbitales</taxon>
        <taxon>Cucurbitaceae</taxon>
        <taxon>Benincaseae</taxon>
        <taxon>Cucumis</taxon>
    </lineage>
</organism>
<proteinExistence type="predicted"/>
<protein>
    <submittedName>
        <fullName evidence="1">Uncharacterized protein</fullName>
    </submittedName>
</protein>
<dbReference type="EnsemblPlants" id="MELO3C022657.2.1">
    <property type="protein sequence ID" value="MELO3C022657.2.1"/>
    <property type="gene ID" value="MELO3C022657.2"/>
</dbReference>
<accession>A0A9I9DRT9</accession>
<reference evidence="1" key="1">
    <citation type="submission" date="2023-03" db="UniProtKB">
        <authorList>
            <consortium name="EnsemblPlants"/>
        </authorList>
    </citation>
    <scope>IDENTIFICATION</scope>
</reference>
<name>A0A9I9DRT9_CUCME</name>
<dbReference type="Gramene" id="MELO3C022657.2.1">
    <property type="protein sequence ID" value="MELO3C022657.2.1"/>
    <property type="gene ID" value="MELO3C022657.2"/>
</dbReference>
<dbReference type="AlphaFoldDB" id="A0A9I9DRT9"/>
<evidence type="ECO:0000313" key="1">
    <source>
        <dbReference type="EnsemblPlants" id="MELO3C022657.2.1"/>
    </source>
</evidence>
<sequence length="75" mass="8585">MTKLVKIQTTKEKKQEMLADLSGQVKSVVVRNKAAKMQKVDCLEIVVKEFDKEIEKMSHLEPKPQLKEQGLVYVA</sequence>